<proteinExistence type="inferred from homology"/>
<dbReference type="PANTHER" id="PTHR47234:SF1">
    <property type="entry name" value="TONB-DEPENDENT RECEPTOR"/>
    <property type="match status" value="1"/>
</dbReference>
<evidence type="ECO:0000256" key="5">
    <source>
        <dbReference type="ARBA" id="ARBA00022692"/>
    </source>
</evidence>
<dbReference type="Gene3D" id="2.170.130.10">
    <property type="entry name" value="TonB-dependent receptor, plug domain"/>
    <property type="match status" value="1"/>
</dbReference>
<keyword evidence="5 10" id="KW-0812">Transmembrane</keyword>
<keyword evidence="6" id="KW-0408">Iron</keyword>
<reference evidence="14 15" key="1">
    <citation type="submission" date="2016-01" db="EMBL/GenBank/DDBJ databases">
        <title>Complete genome and mega plasmid sequence of Sphingomonas panacis DCY99 elicits systemic resistance in rice to Xanthomonas oryzae.</title>
        <authorList>
            <person name="Kim Y.J."/>
            <person name="Yang D.C."/>
            <person name="Sing P."/>
        </authorList>
    </citation>
    <scope>NUCLEOTIDE SEQUENCE [LARGE SCALE GENOMIC DNA]</scope>
    <source>
        <strain evidence="14 15">DCY99</strain>
    </source>
</reference>
<feature type="region of interest" description="Disordered" evidence="12">
    <location>
        <begin position="147"/>
        <end position="168"/>
    </location>
</feature>
<dbReference type="SMART" id="SM00965">
    <property type="entry name" value="STN"/>
    <property type="match status" value="1"/>
</dbReference>
<dbReference type="AlphaFoldDB" id="A0A1B3ZDX6"/>
<accession>A0A1B3ZDX6</accession>
<evidence type="ECO:0000256" key="4">
    <source>
        <dbReference type="ARBA" id="ARBA00022496"/>
    </source>
</evidence>
<keyword evidence="3 10" id="KW-1134">Transmembrane beta strand</keyword>
<dbReference type="EMBL" id="CP014168">
    <property type="protein sequence ID" value="AOH85634.1"/>
    <property type="molecule type" value="Genomic_DNA"/>
</dbReference>
<feature type="domain" description="Secretin/TonB short N-terminal" evidence="13">
    <location>
        <begin position="36"/>
        <end position="86"/>
    </location>
</feature>
<evidence type="ECO:0000256" key="12">
    <source>
        <dbReference type="SAM" id="MobiDB-lite"/>
    </source>
</evidence>
<dbReference type="InterPro" id="IPR039426">
    <property type="entry name" value="TonB-dep_rcpt-like"/>
</dbReference>
<keyword evidence="4" id="KW-0406">Ion transport</keyword>
<name>A0A1B3ZDX6_9SPHN</name>
<dbReference type="GO" id="GO:0006826">
    <property type="term" value="P:iron ion transport"/>
    <property type="evidence" value="ECO:0007669"/>
    <property type="project" value="UniProtKB-KW"/>
</dbReference>
<dbReference type="Gene3D" id="2.40.170.20">
    <property type="entry name" value="TonB-dependent receptor, beta-barrel domain"/>
    <property type="match status" value="1"/>
</dbReference>
<dbReference type="Proteomes" id="UP000094256">
    <property type="component" value="Chromosome"/>
</dbReference>
<comment type="subcellular location">
    <subcellularLocation>
        <location evidence="1 10">Cell outer membrane</location>
        <topology evidence="1 10">Multi-pass membrane protein</topology>
    </subcellularLocation>
</comment>
<keyword evidence="9 10" id="KW-0998">Cell outer membrane</keyword>
<keyword evidence="8 10" id="KW-0472">Membrane</keyword>
<dbReference type="Pfam" id="PF07715">
    <property type="entry name" value="Plug"/>
    <property type="match status" value="1"/>
</dbReference>
<organism evidence="14 15">
    <name type="scientific">Sphingomonas panacis</name>
    <dbReference type="NCBI Taxonomy" id="1560345"/>
    <lineage>
        <taxon>Bacteria</taxon>
        <taxon>Pseudomonadati</taxon>
        <taxon>Pseudomonadota</taxon>
        <taxon>Alphaproteobacteria</taxon>
        <taxon>Sphingomonadales</taxon>
        <taxon>Sphingomonadaceae</taxon>
        <taxon>Sphingomonas</taxon>
    </lineage>
</organism>
<evidence type="ECO:0000259" key="13">
    <source>
        <dbReference type="SMART" id="SM00965"/>
    </source>
</evidence>
<evidence type="ECO:0000256" key="3">
    <source>
        <dbReference type="ARBA" id="ARBA00022452"/>
    </source>
</evidence>
<sequence length="846" mass="90480">MVAGDPAAAQEKRQEYHLEEQDLGDALRAVGRISGREVMFPSDLVEGKRSPRLDGTYTTDEAIERLIARSSLIAIDRGGSILIRGRSEAAQAAVSSETSEGGDIVVTGSRIRGAPPSSPVTSQTREQIEDAGITDLGGYVRTLTQNYAGGQNPGVSSNQGSRNDNVNNSSALNLRGLGADATLTLINGHRVAYDGLLQGVDISALPLAAIDRVEIVADGASALYGSDAVGGVANVVLRRDYDGLVTSARFGASTDGGNQQQQYNAVGGRRWSSGGFMAAIDYSRFTEISAKQRTYTNTLDPSATLIPGQKQLSLVLAGHQEIASGIEFELDGQFNDRRSANALPALATASVFTNGIYLNPKVTSYTVTPTLRFSLPKGWALSLSGTVGSSKSDTISRTFSQGAQTRRTRLIYTNDVSAAEVAAEGPLFRIAGGDVRLAIGGGYRSLSLDVNVARTPTGGQTTIAEQTGGNRKVAFGYGELSVPLVGAGNALPLVESLTLNGAVRYESYKDIGDVAVPKFGVIYKPHGDVTIRASWGKSFKAPTLYQSYQVRYGNLTPGEFFFGFPADRAVLVVAGGNDALRPERATTWTASVEFEPRFIAGLRVEASYFDIRFRNRAASPITDTLNAFNDPSISEIAIRNPSPERIAEELARLPQAAANFTGLPENEVVIGGILDGTLQNAARQTVKGVDLAVKYRLEFGQDEAFQLIASGSYQESERQIAEGKPIIQLTGLIFNPPHWRGRVGGTYEHANWSLSAFGSYIGGTLDNRLQPFVRVGSFTTLDAVLRVRTTSSKGPFHGIDATIAVTNLFNEKPDRIRNNNPADRPYDSTNYPVSGRVIGLTVSKAW</sequence>
<dbReference type="InterPro" id="IPR036942">
    <property type="entry name" value="Beta-barrel_TonB_sf"/>
</dbReference>
<evidence type="ECO:0000313" key="15">
    <source>
        <dbReference type="Proteomes" id="UP000094256"/>
    </source>
</evidence>
<evidence type="ECO:0000313" key="14">
    <source>
        <dbReference type="EMBL" id="AOH85634.1"/>
    </source>
</evidence>
<dbReference type="Pfam" id="PF00593">
    <property type="entry name" value="TonB_dep_Rec_b-barrel"/>
    <property type="match status" value="1"/>
</dbReference>
<keyword evidence="4" id="KW-0410">Iron transport</keyword>
<keyword evidence="7 11" id="KW-0798">TonB box</keyword>
<keyword evidence="15" id="KW-1185">Reference proteome</keyword>
<comment type="similarity">
    <text evidence="10 11">Belongs to the TonB-dependent receptor family.</text>
</comment>
<protein>
    <recommendedName>
        <fullName evidence="13">Secretin/TonB short N-terminal domain-containing protein</fullName>
    </recommendedName>
</protein>
<dbReference type="InterPro" id="IPR011662">
    <property type="entry name" value="Secretin/TonB_short_N"/>
</dbReference>
<evidence type="ECO:0000256" key="11">
    <source>
        <dbReference type="RuleBase" id="RU003357"/>
    </source>
</evidence>
<dbReference type="GO" id="GO:0009279">
    <property type="term" value="C:cell outer membrane"/>
    <property type="evidence" value="ECO:0007669"/>
    <property type="project" value="UniProtKB-SubCell"/>
</dbReference>
<dbReference type="PROSITE" id="PS52016">
    <property type="entry name" value="TONB_DEPENDENT_REC_3"/>
    <property type="match status" value="1"/>
</dbReference>
<dbReference type="STRING" id="1560345.AWL63_18505"/>
<evidence type="ECO:0000256" key="2">
    <source>
        <dbReference type="ARBA" id="ARBA00022448"/>
    </source>
</evidence>
<evidence type="ECO:0000256" key="10">
    <source>
        <dbReference type="PROSITE-ProRule" id="PRU01360"/>
    </source>
</evidence>
<evidence type="ECO:0000256" key="8">
    <source>
        <dbReference type="ARBA" id="ARBA00023136"/>
    </source>
</evidence>
<evidence type="ECO:0000256" key="7">
    <source>
        <dbReference type="ARBA" id="ARBA00023077"/>
    </source>
</evidence>
<dbReference type="InterPro" id="IPR037066">
    <property type="entry name" value="Plug_dom_sf"/>
</dbReference>
<keyword evidence="2 10" id="KW-0813">Transport</keyword>
<dbReference type="KEGG" id="span:AWL63_18505"/>
<evidence type="ECO:0000256" key="6">
    <source>
        <dbReference type="ARBA" id="ARBA00023004"/>
    </source>
</evidence>
<dbReference type="InterPro" id="IPR012910">
    <property type="entry name" value="Plug_dom"/>
</dbReference>
<gene>
    <name evidence="14" type="ORF">AWL63_18505</name>
</gene>
<dbReference type="PANTHER" id="PTHR47234">
    <property type="match status" value="1"/>
</dbReference>
<dbReference type="Gene3D" id="3.55.50.30">
    <property type="match status" value="1"/>
</dbReference>
<dbReference type="SUPFAM" id="SSF56935">
    <property type="entry name" value="Porins"/>
    <property type="match status" value="1"/>
</dbReference>
<evidence type="ECO:0000256" key="9">
    <source>
        <dbReference type="ARBA" id="ARBA00023237"/>
    </source>
</evidence>
<dbReference type="CDD" id="cd01347">
    <property type="entry name" value="ligand_gated_channel"/>
    <property type="match status" value="1"/>
</dbReference>
<evidence type="ECO:0000256" key="1">
    <source>
        <dbReference type="ARBA" id="ARBA00004571"/>
    </source>
</evidence>
<dbReference type="InterPro" id="IPR000531">
    <property type="entry name" value="Beta-barrel_TonB"/>
</dbReference>